<dbReference type="Gene3D" id="3.40.190.10">
    <property type="entry name" value="Periplasmic binding protein-like II"/>
    <property type="match status" value="2"/>
</dbReference>
<dbReference type="InterPro" id="IPR007470">
    <property type="entry name" value="HemX"/>
</dbReference>
<sequence>MPSKSTPLRAPSTLVIASRQSRLALWQAQYVSDALQKLYPATKIEILGMTTRGDQILDRTLSKVGGKSLFVKELEYALADGRAHLAVHSLKDVPMLLPKGLKLAAILERADPRDAFVSPYYESLAALPAGSVVGTSSLRREAMVRARYPHLKVRPLRGNLDTRLNKLDAGEYAAIIVAAAGLIRLDLSERIRLVLEPSESLPAAGQGALGIEICAARADVEAWLAPLHHHRTAFAVEAERAVSGSLGGSCDVPLAAFAQWQGELLYLEAKVATPDGGRVLCAQGEATPSTLAQALALGQSVAAELGRQGAHEIVQALSSHAAPAMKRTAVLTGSRGQSVSLLQALTVAGMETFEFPLIEIFSTNDQTLLVKAFAALKHYALVIFVSPAAIEFASAHLPLQWPATVPIGVVGPGSVRALKQYGIAAPLQRVIAPHQRSADQAVRYDSEALAAALDQTLGLASLNRRSVLIVRGDSGREWLADTLRAEGAQIEVVSAYRRALPVPTLAQWTRVRALLAGEPHAWLLTSSQGVRNLERLAQAHLTEAEQSALKRSPMIVPHARIAESAAAAGFTNERALIEAGIKSQQALDTLGQMQMQLLQLTDKLDETQTRQQALERLSQKLTQSRDDWMLAEVEQTLAFANEQLQLTGNAQRVLVTLRHADMQLAASTSPRALAVRKALGRDLEALKATPQIDLMGLALKLDAVLALVDRLPLAGEAAVPLSKLLPTLRYQV</sequence>
<dbReference type="EMBL" id="JAAAIM010000096">
    <property type="protein sequence ID" value="KAG0295080.1"/>
    <property type="molecule type" value="Genomic_DNA"/>
</dbReference>
<evidence type="ECO:0000313" key="13">
    <source>
        <dbReference type="EMBL" id="KAG0295080.1"/>
    </source>
</evidence>
<dbReference type="InterPro" id="IPR022417">
    <property type="entry name" value="Porphobilin_deaminase_N"/>
</dbReference>
<dbReference type="InterPro" id="IPR036108">
    <property type="entry name" value="4pyrrol_syn_uPrphyn_synt_sf"/>
</dbReference>
<feature type="domain" description="Tetrapyrrole biosynthesis uroporphyrinogen III synthase" evidence="11">
    <location>
        <begin position="343"/>
        <end position="572"/>
    </location>
</feature>
<keyword evidence="5" id="KW-0808">Transferase</keyword>
<evidence type="ECO:0000256" key="5">
    <source>
        <dbReference type="ARBA" id="ARBA00022679"/>
    </source>
</evidence>
<evidence type="ECO:0000256" key="7">
    <source>
        <dbReference type="ARBA" id="ARBA00030685"/>
    </source>
</evidence>
<protein>
    <recommendedName>
        <fullName evidence="4">hydroxymethylbilane synthase</fullName>
        <ecNumber evidence="4">2.5.1.61</ecNumber>
    </recommendedName>
    <alternativeName>
        <fullName evidence="8">Hydroxymethylbilane synthase</fullName>
    </alternativeName>
    <alternativeName>
        <fullName evidence="7">Pre-uroporphyrinogen synthase</fullName>
    </alternativeName>
</protein>
<feature type="coiled-coil region" evidence="9">
    <location>
        <begin position="590"/>
        <end position="624"/>
    </location>
</feature>
<comment type="pathway">
    <text evidence="2">Porphyrin-containing compound metabolism; protoporphyrin-IX biosynthesis; coproporphyrinogen-III from 5-aminolevulinate: step 2/4.</text>
</comment>
<dbReference type="InterPro" id="IPR022419">
    <property type="entry name" value="Porphobilin_deaminase_cofac_BS"/>
</dbReference>
<dbReference type="InterPro" id="IPR003754">
    <property type="entry name" value="4pyrrol_synth_uPrphyn_synth"/>
</dbReference>
<name>A0ABQ7KBF9_9FUNG</name>
<dbReference type="InterPro" id="IPR000860">
    <property type="entry name" value="HemC"/>
</dbReference>
<keyword evidence="9" id="KW-0175">Coiled coil</keyword>
<comment type="caution">
    <text evidence="13">The sequence shown here is derived from an EMBL/GenBank/DDBJ whole genome shotgun (WGS) entry which is preliminary data.</text>
</comment>
<gene>
    <name evidence="13" type="ORF">BGZ96_012566</name>
</gene>
<dbReference type="Gene3D" id="3.30.160.40">
    <property type="entry name" value="Porphobilinogen deaminase, C-terminal domain"/>
    <property type="match status" value="1"/>
</dbReference>
<dbReference type="Pfam" id="PF04375">
    <property type="entry name" value="HemX"/>
    <property type="match status" value="1"/>
</dbReference>
<evidence type="ECO:0000256" key="8">
    <source>
        <dbReference type="ARBA" id="ARBA00033064"/>
    </source>
</evidence>
<dbReference type="CDD" id="cd06578">
    <property type="entry name" value="HemD"/>
    <property type="match status" value="1"/>
</dbReference>
<evidence type="ECO:0000313" key="14">
    <source>
        <dbReference type="Proteomes" id="UP001194696"/>
    </source>
</evidence>
<reference evidence="13 14" key="1">
    <citation type="journal article" date="2020" name="Fungal Divers.">
        <title>Resolving the Mortierellaceae phylogeny through synthesis of multi-gene phylogenetics and phylogenomics.</title>
        <authorList>
            <person name="Vandepol N."/>
            <person name="Liber J."/>
            <person name="Desiro A."/>
            <person name="Na H."/>
            <person name="Kennedy M."/>
            <person name="Barry K."/>
            <person name="Grigoriev I.V."/>
            <person name="Miller A.N."/>
            <person name="O'Donnell K."/>
            <person name="Stajich J.E."/>
            <person name="Bonito G."/>
        </authorList>
    </citation>
    <scope>NUCLEOTIDE SEQUENCE [LARGE SCALE GENOMIC DNA]</scope>
    <source>
        <strain evidence="13 14">AD045</strain>
    </source>
</reference>
<dbReference type="Gene3D" id="3.40.50.10090">
    <property type="match status" value="2"/>
</dbReference>
<dbReference type="SUPFAM" id="SSF53850">
    <property type="entry name" value="Periplasmic binding protein-like II"/>
    <property type="match status" value="1"/>
</dbReference>
<dbReference type="Pfam" id="PF03900">
    <property type="entry name" value="Porphobil_deamC"/>
    <property type="match status" value="1"/>
</dbReference>
<dbReference type="CDD" id="cd13646">
    <property type="entry name" value="PBP2_EcHMBS_like"/>
    <property type="match status" value="1"/>
</dbReference>
<evidence type="ECO:0000259" key="11">
    <source>
        <dbReference type="Pfam" id="PF02602"/>
    </source>
</evidence>
<dbReference type="Pfam" id="PF02602">
    <property type="entry name" value="HEM4"/>
    <property type="match status" value="1"/>
</dbReference>
<dbReference type="HAMAP" id="MF_00260">
    <property type="entry name" value="Porphobil_deam"/>
    <property type="match status" value="1"/>
</dbReference>
<dbReference type="PROSITE" id="PS00533">
    <property type="entry name" value="PORPHOBILINOGEN_DEAM"/>
    <property type="match status" value="1"/>
</dbReference>
<keyword evidence="14" id="KW-1185">Reference proteome</keyword>
<dbReference type="Pfam" id="PF01379">
    <property type="entry name" value="Porphobil_deam"/>
    <property type="match status" value="1"/>
</dbReference>
<proteinExistence type="inferred from homology"/>
<comment type="similarity">
    <text evidence="3">Belongs to the HMBS family.</text>
</comment>
<dbReference type="SUPFAM" id="SSF69618">
    <property type="entry name" value="HemD-like"/>
    <property type="match status" value="1"/>
</dbReference>
<dbReference type="Proteomes" id="UP001194696">
    <property type="component" value="Unassembled WGS sequence"/>
</dbReference>
<dbReference type="EC" id="2.5.1.61" evidence="4"/>
<evidence type="ECO:0000256" key="6">
    <source>
        <dbReference type="ARBA" id="ARBA00023244"/>
    </source>
</evidence>
<evidence type="ECO:0000256" key="3">
    <source>
        <dbReference type="ARBA" id="ARBA00005638"/>
    </source>
</evidence>
<dbReference type="InterPro" id="IPR022418">
    <property type="entry name" value="Porphobilinogen_deaminase_C"/>
</dbReference>
<dbReference type="SUPFAM" id="SSF54782">
    <property type="entry name" value="Porphobilinogen deaminase (hydroxymethylbilane synthase), C-terminal domain"/>
    <property type="match status" value="1"/>
</dbReference>
<evidence type="ECO:0000256" key="9">
    <source>
        <dbReference type="SAM" id="Coils"/>
    </source>
</evidence>
<evidence type="ECO:0000259" key="10">
    <source>
        <dbReference type="Pfam" id="PF01379"/>
    </source>
</evidence>
<feature type="domain" description="Porphobilinogen deaminase N-terminal" evidence="10">
    <location>
        <begin position="14"/>
        <end position="220"/>
    </location>
</feature>
<dbReference type="InterPro" id="IPR036803">
    <property type="entry name" value="Porphobilinogen_deaminase_C_sf"/>
</dbReference>
<evidence type="ECO:0000259" key="12">
    <source>
        <dbReference type="Pfam" id="PF03900"/>
    </source>
</evidence>
<dbReference type="PANTHER" id="PTHR11557">
    <property type="entry name" value="PORPHOBILINOGEN DEAMINASE"/>
    <property type="match status" value="1"/>
</dbReference>
<evidence type="ECO:0000256" key="4">
    <source>
        <dbReference type="ARBA" id="ARBA00012655"/>
    </source>
</evidence>
<dbReference type="PRINTS" id="PR00151">
    <property type="entry name" value="PORPHBDMNASE"/>
</dbReference>
<evidence type="ECO:0000256" key="1">
    <source>
        <dbReference type="ARBA" id="ARBA00001916"/>
    </source>
</evidence>
<comment type="cofactor">
    <cofactor evidence="1">
        <name>dipyrromethane</name>
        <dbReference type="ChEBI" id="CHEBI:60342"/>
    </cofactor>
</comment>
<dbReference type="PANTHER" id="PTHR11557:SF0">
    <property type="entry name" value="PORPHOBILINOGEN DEAMINASE"/>
    <property type="match status" value="1"/>
</dbReference>
<feature type="domain" description="Porphobilinogen deaminase C-terminal" evidence="12">
    <location>
        <begin position="234"/>
        <end position="305"/>
    </location>
</feature>
<keyword evidence="6" id="KW-0627">Porphyrin biosynthesis</keyword>
<evidence type="ECO:0000256" key="2">
    <source>
        <dbReference type="ARBA" id="ARBA00004735"/>
    </source>
</evidence>
<dbReference type="NCBIfam" id="TIGR00212">
    <property type="entry name" value="hemC"/>
    <property type="match status" value="1"/>
</dbReference>
<organism evidence="13 14">
    <name type="scientific">Linnemannia gamsii</name>
    <dbReference type="NCBI Taxonomy" id="64522"/>
    <lineage>
        <taxon>Eukaryota</taxon>
        <taxon>Fungi</taxon>
        <taxon>Fungi incertae sedis</taxon>
        <taxon>Mucoromycota</taxon>
        <taxon>Mortierellomycotina</taxon>
        <taxon>Mortierellomycetes</taxon>
        <taxon>Mortierellales</taxon>
        <taxon>Mortierellaceae</taxon>
        <taxon>Linnemannia</taxon>
    </lineage>
</organism>
<accession>A0ABQ7KBF9</accession>